<sequence>MEKSKVESRYKIGDIVCAKVRPSVLLVVRLYARKVYYCTIQNDPLANELVYFDRELKSCDGIPLIQKT</sequence>
<dbReference type="EMBL" id="VRUR01000002">
    <property type="protein sequence ID" value="TXN35242.1"/>
    <property type="molecule type" value="Genomic_DNA"/>
</dbReference>
<dbReference type="AlphaFoldDB" id="A0A5C8V2D4"/>
<proteinExistence type="predicted"/>
<comment type="caution">
    <text evidence="1">The sequence shown here is derived from an EMBL/GenBank/DDBJ whole genome shotgun (WGS) entry which is preliminary data.</text>
</comment>
<organism evidence="1 2">
    <name type="scientific">Flagellimonas hymeniacidonis</name>
    <dbReference type="NCBI Taxonomy" id="2603628"/>
    <lineage>
        <taxon>Bacteria</taxon>
        <taxon>Pseudomonadati</taxon>
        <taxon>Bacteroidota</taxon>
        <taxon>Flavobacteriia</taxon>
        <taxon>Flavobacteriales</taxon>
        <taxon>Flavobacteriaceae</taxon>
        <taxon>Flagellimonas</taxon>
    </lineage>
</organism>
<reference evidence="1 2" key="1">
    <citation type="submission" date="2019-08" db="EMBL/GenBank/DDBJ databases">
        <title>Professor.</title>
        <authorList>
            <person name="Park J.S."/>
        </authorList>
    </citation>
    <scope>NUCLEOTIDE SEQUENCE [LARGE SCALE GENOMIC DNA]</scope>
    <source>
        <strain evidence="1 2">176CP5-101</strain>
    </source>
</reference>
<evidence type="ECO:0000313" key="2">
    <source>
        <dbReference type="Proteomes" id="UP000321456"/>
    </source>
</evidence>
<gene>
    <name evidence="1" type="ORF">FVB32_11685</name>
</gene>
<protein>
    <submittedName>
        <fullName evidence="1">Uncharacterized protein</fullName>
    </submittedName>
</protein>
<name>A0A5C8V2D4_9FLAO</name>
<evidence type="ECO:0000313" key="1">
    <source>
        <dbReference type="EMBL" id="TXN35242.1"/>
    </source>
</evidence>
<keyword evidence="2" id="KW-1185">Reference proteome</keyword>
<dbReference type="Proteomes" id="UP000321456">
    <property type="component" value="Unassembled WGS sequence"/>
</dbReference>
<dbReference type="RefSeq" id="WP_147743977.1">
    <property type="nucleotide sequence ID" value="NZ_VRUR01000002.1"/>
</dbReference>
<accession>A0A5C8V2D4</accession>